<dbReference type="Proteomes" id="UP000309561">
    <property type="component" value="Unassembled WGS sequence"/>
</dbReference>
<dbReference type="GO" id="GO:0006310">
    <property type="term" value="P:DNA recombination"/>
    <property type="evidence" value="ECO:0007669"/>
    <property type="project" value="UniProtKB-KW"/>
</dbReference>
<proteinExistence type="inferred from homology"/>
<dbReference type="CDD" id="cd00796">
    <property type="entry name" value="INT_Rci_Hp1_C"/>
    <property type="match status" value="1"/>
</dbReference>
<organism evidence="6 7">
    <name type="scientific">Sulfurimonas crateris</name>
    <dbReference type="NCBI Taxonomy" id="2574727"/>
    <lineage>
        <taxon>Bacteria</taxon>
        <taxon>Pseudomonadati</taxon>
        <taxon>Campylobacterota</taxon>
        <taxon>Epsilonproteobacteria</taxon>
        <taxon>Campylobacterales</taxon>
        <taxon>Sulfurimonadaceae</taxon>
        <taxon>Sulfurimonas</taxon>
    </lineage>
</organism>
<dbReference type="SUPFAM" id="SSF56349">
    <property type="entry name" value="DNA breaking-rejoining enzymes"/>
    <property type="match status" value="1"/>
</dbReference>
<dbReference type="Gene3D" id="1.10.443.10">
    <property type="entry name" value="Intergrase catalytic core"/>
    <property type="match status" value="1"/>
</dbReference>
<keyword evidence="2" id="KW-0229">DNA integration</keyword>
<comment type="similarity">
    <text evidence="1">Belongs to the 'phage' integrase family.</text>
</comment>
<dbReference type="EMBL" id="SZPX01000006">
    <property type="protein sequence ID" value="TKI69086.1"/>
    <property type="molecule type" value="Genomic_DNA"/>
</dbReference>
<reference evidence="6 7" key="1">
    <citation type="submission" date="2019-04" db="EMBL/GenBank/DDBJ databases">
        <title>Sulfurimonas crateris sp. nov. a facultative anaerobic sulfur-oxidizing chemolithautotrophic bacterium isolated from a terrestrial mud vulcano.</title>
        <authorList>
            <person name="Ratnikova N.M."/>
            <person name="Slobodkin A.I."/>
            <person name="Merkel A.Y."/>
            <person name="Novikov A."/>
            <person name="Bonch-Osmolovskaya E.A."/>
            <person name="Slobodkina G.B."/>
        </authorList>
    </citation>
    <scope>NUCLEOTIDE SEQUENCE [LARGE SCALE GENOMIC DNA]</scope>
    <source>
        <strain evidence="6 7">SN118</strain>
    </source>
</reference>
<evidence type="ECO:0000256" key="3">
    <source>
        <dbReference type="ARBA" id="ARBA00023125"/>
    </source>
</evidence>
<evidence type="ECO:0000313" key="7">
    <source>
        <dbReference type="Proteomes" id="UP000309561"/>
    </source>
</evidence>
<dbReference type="InterPro" id="IPR013762">
    <property type="entry name" value="Integrase-like_cat_sf"/>
</dbReference>
<dbReference type="AlphaFoldDB" id="A0A4U2Z4C1"/>
<dbReference type="Gene3D" id="1.10.150.130">
    <property type="match status" value="1"/>
</dbReference>
<feature type="domain" description="Tyr recombinase" evidence="5">
    <location>
        <begin position="182"/>
        <end position="356"/>
    </location>
</feature>
<dbReference type="PANTHER" id="PTHR30629:SF2">
    <property type="entry name" value="PROPHAGE INTEGRASE INTS-RELATED"/>
    <property type="match status" value="1"/>
</dbReference>
<sequence length="366" mass="42663">MSDLIKTKFAGIYYKEEPKTKVKTYIARINIRGLINTEQIVGYSNDTIRTNPSIAFQKRNELIQKIKAGDSIRAEDNPTLDSYFNEYMDFKESGNLLSAKKITVYKSFYRNHIPQHLKSKKLKQITKDDFQKVINIMVKNGSKPSFIETVKTCFSPIFNDAIEKSIIAKNVIKGLKFPDYDPNKYFNLPDNKVKALFEAIMNIANNKYRVMFMFLLRGRRAGEVLSMQWSDLNFENKTYNIRDSQSKVRKNLTFSLDDELLAHFEYLDKKESGFIFINPKTDRPYFTFPVRVWNRIRKDVGIEEMTIHDFRHLLGFTLVNNNVPLEHISKALGHSKITTTQRYSNQKELMAKQAVDVFLGIIQKNS</sequence>
<dbReference type="RefSeq" id="WP_137014462.1">
    <property type="nucleotide sequence ID" value="NZ_SZPX01000006.1"/>
</dbReference>
<dbReference type="GO" id="GO:0015074">
    <property type="term" value="P:DNA integration"/>
    <property type="evidence" value="ECO:0007669"/>
    <property type="project" value="UniProtKB-KW"/>
</dbReference>
<dbReference type="PROSITE" id="PS51898">
    <property type="entry name" value="TYR_RECOMBINASE"/>
    <property type="match status" value="1"/>
</dbReference>
<keyword evidence="7" id="KW-1185">Reference proteome</keyword>
<gene>
    <name evidence="6" type="ORF">FCU45_09000</name>
</gene>
<keyword evidence="3" id="KW-0238">DNA-binding</keyword>
<dbReference type="OrthoDB" id="5346897at2"/>
<dbReference type="Pfam" id="PF00589">
    <property type="entry name" value="Phage_integrase"/>
    <property type="match status" value="1"/>
</dbReference>
<accession>A0A4U2Z4C1</accession>
<dbReference type="GO" id="GO:0003677">
    <property type="term" value="F:DNA binding"/>
    <property type="evidence" value="ECO:0007669"/>
    <property type="project" value="UniProtKB-KW"/>
</dbReference>
<dbReference type="InterPro" id="IPR010998">
    <property type="entry name" value="Integrase_recombinase_N"/>
</dbReference>
<evidence type="ECO:0000259" key="5">
    <source>
        <dbReference type="PROSITE" id="PS51898"/>
    </source>
</evidence>
<evidence type="ECO:0000256" key="2">
    <source>
        <dbReference type="ARBA" id="ARBA00022908"/>
    </source>
</evidence>
<comment type="caution">
    <text evidence="6">The sequence shown here is derived from an EMBL/GenBank/DDBJ whole genome shotgun (WGS) entry which is preliminary data.</text>
</comment>
<dbReference type="InterPro" id="IPR050808">
    <property type="entry name" value="Phage_Integrase"/>
</dbReference>
<protein>
    <submittedName>
        <fullName evidence="6">Site-specific integrase</fullName>
    </submittedName>
</protein>
<dbReference type="Pfam" id="PF14659">
    <property type="entry name" value="Phage_int_SAM_3"/>
    <property type="match status" value="1"/>
</dbReference>
<keyword evidence="4" id="KW-0233">DNA recombination</keyword>
<dbReference type="InterPro" id="IPR002104">
    <property type="entry name" value="Integrase_catalytic"/>
</dbReference>
<dbReference type="InterPro" id="IPR004107">
    <property type="entry name" value="Integrase_SAM-like_N"/>
</dbReference>
<evidence type="ECO:0000313" key="6">
    <source>
        <dbReference type="EMBL" id="TKI69086.1"/>
    </source>
</evidence>
<dbReference type="PANTHER" id="PTHR30629">
    <property type="entry name" value="PROPHAGE INTEGRASE"/>
    <property type="match status" value="1"/>
</dbReference>
<evidence type="ECO:0000256" key="1">
    <source>
        <dbReference type="ARBA" id="ARBA00008857"/>
    </source>
</evidence>
<name>A0A4U2Z4C1_9BACT</name>
<evidence type="ECO:0000256" key="4">
    <source>
        <dbReference type="ARBA" id="ARBA00023172"/>
    </source>
</evidence>
<dbReference type="InterPro" id="IPR011010">
    <property type="entry name" value="DNA_brk_join_enz"/>
</dbReference>